<evidence type="ECO:0000313" key="3">
    <source>
        <dbReference type="Proteomes" id="UP000826661"/>
    </source>
</evidence>
<gene>
    <name evidence="2" type="ORF">H0G86_006685</name>
</gene>
<name>A0A8G0LC10_9HYPO</name>
<feature type="region of interest" description="Disordered" evidence="1">
    <location>
        <begin position="21"/>
        <end position="56"/>
    </location>
</feature>
<organism evidence="2 3">
    <name type="scientific">Trichoderma simmonsii</name>
    <dbReference type="NCBI Taxonomy" id="1491479"/>
    <lineage>
        <taxon>Eukaryota</taxon>
        <taxon>Fungi</taxon>
        <taxon>Dikarya</taxon>
        <taxon>Ascomycota</taxon>
        <taxon>Pezizomycotina</taxon>
        <taxon>Sordariomycetes</taxon>
        <taxon>Hypocreomycetidae</taxon>
        <taxon>Hypocreales</taxon>
        <taxon>Hypocreaceae</taxon>
        <taxon>Trichoderma</taxon>
    </lineage>
</organism>
<dbReference type="Proteomes" id="UP000826661">
    <property type="component" value="Chromosome III"/>
</dbReference>
<evidence type="ECO:0000256" key="1">
    <source>
        <dbReference type="SAM" id="MobiDB-lite"/>
    </source>
</evidence>
<sequence>MRQPRSDLWIQGRAIQVRLTPEEEDRRSFGGLGVKGRGSWGGRGKNNGEGPRGSGL</sequence>
<feature type="compositionally biased region" description="Gly residues" evidence="1">
    <location>
        <begin position="30"/>
        <end position="56"/>
    </location>
</feature>
<reference evidence="2 3" key="1">
    <citation type="journal article" date="2021" name="BMC Genomics">
        <title>Telomere-to-telomere genome assembly of asparaginase-producing Trichoderma simmonsii.</title>
        <authorList>
            <person name="Chung D."/>
            <person name="Kwon Y.M."/>
            <person name="Yang Y."/>
        </authorList>
    </citation>
    <scope>NUCLEOTIDE SEQUENCE [LARGE SCALE GENOMIC DNA]</scope>
    <source>
        <strain evidence="2 3">GH-Sj1</strain>
    </source>
</reference>
<dbReference type="EMBL" id="CP075866">
    <property type="protein sequence ID" value="QYS99561.1"/>
    <property type="molecule type" value="Genomic_DNA"/>
</dbReference>
<keyword evidence="3" id="KW-1185">Reference proteome</keyword>
<protein>
    <submittedName>
        <fullName evidence="2">Uncharacterized protein</fullName>
    </submittedName>
</protein>
<evidence type="ECO:0000313" key="2">
    <source>
        <dbReference type="EMBL" id="QYS99561.1"/>
    </source>
</evidence>
<proteinExistence type="predicted"/>
<accession>A0A8G0LC10</accession>
<dbReference type="AlphaFoldDB" id="A0A8G0LC10"/>